<dbReference type="GeneID" id="36515300"/>
<organism evidence="9 10">
    <name type="scientific">Wickerhamiella sorbophila</name>
    <dbReference type="NCBI Taxonomy" id="45607"/>
    <lineage>
        <taxon>Eukaryota</taxon>
        <taxon>Fungi</taxon>
        <taxon>Dikarya</taxon>
        <taxon>Ascomycota</taxon>
        <taxon>Saccharomycotina</taxon>
        <taxon>Dipodascomycetes</taxon>
        <taxon>Dipodascales</taxon>
        <taxon>Trichomonascaceae</taxon>
        <taxon>Wickerhamiella</taxon>
    </lineage>
</organism>
<evidence type="ECO:0000256" key="3">
    <source>
        <dbReference type="ARBA" id="ARBA00016012"/>
    </source>
</evidence>
<dbReference type="GO" id="GO:0090307">
    <property type="term" value="P:mitotic spindle assembly"/>
    <property type="evidence" value="ECO:0007669"/>
    <property type="project" value="TreeGrafter"/>
</dbReference>
<name>A0A2T0FG12_9ASCO</name>
<dbReference type="GO" id="GO:0060172">
    <property type="term" value="P:astral microtubule depolymerization"/>
    <property type="evidence" value="ECO:0007669"/>
    <property type="project" value="TreeGrafter"/>
</dbReference>
<evidence type="ECO:0000256" key="4">
    <source>
        <dbReference type="ARBA" id="ARBA00022618"/>
    </source>
</evidence>
<dbReference type="GO" id="GO:0008017">
    <property type="term" value="F:microtubule binding"/>
    <property type="evidence" value="ECO:0007669"/>
    <property type="project" value="TreeGrafter"/>
</dbReference>
<dbReference type="GO" id="GO:0005815">
    <property type="term" value="C:microtubule organizing center"/>
    <property type="evidence" value="ECO:0007669"/>
    <property type="project" value="TreeGrafter"/>
</dbReference>
<dbReference type="PANTHER" id="PTHR21567">
    <property type="entry name" value="CLASP"/>
    <property type="match status" value="1"/>
</dbReference>
<reference evidence="9 10" key="1">
    <citation type="submission" date="2017-04" db="EMBL/GenBank/DDBJ databases">
        <title>Genome sequencing of [Candida] sorbophila.</title>
        <authorList>
            <person name="Ahn J.O."/>
        </authorList>
    </citation>
    <scope>NUCLEOTIDE SEQUENCE [LARGE SCALE GENOMIC DNA]</scope>
    <source>
        <strain evidence="9 10">DS02</strain>
    </source>
</reference>
<dbReference type="PANTHER" id="PTHR21567:SF9">
    <property type="entry name" value="CLIP-ASSOCIATING PROTEIN"/>
    <property type="match status" value="1"/>
</dbReference>
<comment type="caution">
    <text evidence="9">The sequence shown here is derived from an EMBL/GenBank/DDBJ whole genome shotgun (WGS) entry which is preliminary data.</text>
</comment>
<feature type="compositionally biased region" description="Basic and acidic residues" evidence="7">
    <location>
        <begin position="549"/>
        <end position="575"/>
    </location>
</feature>
<dbReference type="Proteomes" id="UP000238350">
    <property type="component" value="Unassembled WGS sequence"/>
</dbReference>
<feature type="region of interest" description="Disordered" evidence="7">
    <location>
        <begin position="898"/>
        <end position="918"/>
    </location>
</feature>
<dbReference type="OrthoDB" id="46159at2759"/>
<dbReference type="Gene3D" id="1.25.10.10">
    <property type="entry name" value="Leucine-rich Repeat Variant"/>
    <property type="match status" value="2"/>
</dbReference>
<keyword evidence="5" id="KW-0493">Microtubule</keyword>
<evidence type="ECO:0000313" key="9">
    <source>
        <dbReference type="EMBL" id="PRT53931.1"/>
    </source>
</evidence>
<dbReference type="GO" id="GO:0051301">
    <property type="term" value="P:cell division"/>
    <property type="evidence" value="ECO:0007669"/>
    <property type="project" value="UniProtKB-KW"/>
</dbReference>
<dbReference type="InterPro" id="IPR034085">
    <property type="entry name" value="TOG"/>
</dbReference>
<evidence type="ECO:0000256" key="6">
    <source>
        <dbReference type="ARBA" id="ARBA00022776"/>
    </source>
</evidence>
<gene>
    <name evidence="9" type="ORF">B9G98_01551</name>
</gene>
<accession>A0A2T0FG12</accession>
<feature type="region of interest" description="Disordered" evidence="7">
    <location>
        <begin position="235"/>
        <end position="256"/>
    </location>
</feature>
<evidence type="ECO:0000259" key="8">
    <source>
        <dbReference type="SMART" id="SM01349"/>
    </source>
</evidence>
<dbReference type="Pfam" id="PF12348">
    <property type="entry name" value="CLASP_N"/>
    <property type="match status" value="2"/>
</dbReference>
<keyword evidence="4" id="KW-0132">Cell division</keyword>
<dbReference type="GO" id="GO:1990023">
    <property type="term" value="C:mitotic spindle midzone"/>
    <property type="evidence" value="ECO:0007669"/>
    <property type="project" value="TreeGrafter"/>
</dbReference>
<comment type="similarity">
    <text evidence="2">Belongs to the CLASP family.</text>
</comment>
<dbReference type="STRING" id="45607.A0A2T0FG12"/>
<keyword evidence="6" id="KW-0498">Mitosis</keyword>
<evidence type="ECO:0000256" key="5">
    <source>
        <dbReference type="ARBA" id="ARBA00022701"/>
    </source>
</evidence>
<feature type="domain" description="TOG" evidence="8">
    <location>
        <begin position="284"/>
        <end position="524"/>
    </location>
</feature>
<feature type="region of interest" description="Disordered" evidence="7">
    <location>
        <begin position="658"/>
        <end position="679"/>
    </location>
</feature>
<feature type="region of interest" description="Disordered" evidence="7">
    <location>
        <begin position="549"/>
        <end position="578"/>
    </location>
</feature>
<dbReference type="GO" id="GO:0005876">
    <property type="term" value="C:spindle microtubule"/>
    <property type="evidence" value="ECO:0007669"/>
    <property type="project" value="TreeGrafter"/>
</dbReference>
<dbReference type="InterPro" id="IPR024395">
    <property type="entry name" value="CLASP_N_dom"/>
</dbReference>
<dbReference type="GO" id="GO:0005881">
    <property type="term" value="C:cytoplasmic microtubule"/>
    <property type="evidence" value="ECO:0007669"/>
    <property type="project" value="TreeGrafter"/>
</dbReference>
<proteinExistence type="inferred from homology"/>
<dbReference type="SUPFAM" id="SSF48371">
    <property type="entry name" value="ARM repeat"/>
    <property type="match status" value="1"/>
</dbReference>
<evidence type="ECO:0000256" key="1">
    <source>
        <dbReference type="ARBA" id="ARBA00004186"/>
    </source>
</evidence>
<dbReference type="InterPro" id="IPR016024">
    <property type="entry name" value="ARM-type_fold"/>
</dbReference>
<keyword evidence="10" id="KW-1185">Reference proteome</keyword>
<dbReference type="EMBL" id="NDIQ01000001">
    <property type="protein sequence ID" value="PRT53931.1"/>
    <property type="molecule type" value="Genomic_DNA"/>
</dbReference>
<feature type="compositionally biased region" description="Acidic residues" evidence="7">
    <location>
        <begin position="898"/>
        <end position="907"/>
    </location>
</feature>
<keyword evidence="6" id="KW-0131">Cell cycle</keyword>
<evidence type="ECO:0000313" key="10">
    <source>
        <dbReference type="Proteomes" id="UP000238350"/>
    </source>
</evidence>
<dbReference type="SMART" id="SM01349">
    <property type="entry name" value="TOG"/>
    <property type="match status" value="1"/>
</dbReference>
<sequence length="1220" mass="135214">MIAAQELLQTCSRTSGSSQAAMDARISAVSTFKSDIKRQAVDLNEVPIYFDALMDAYDFKDPHLHAVTFSAICYLTRRVLILNESTLQPQVPIVLPLFIDNFAHDPANENASKLAIRTFEDVWLAFAPETEQALRENGLSHSRANVRAASLRLLSQYIEKSAKFSFRKFTPSVTRLLNDSNAEVQECARDLIVQFFSATIPRAKDDLKKEMTKQKIPQSIANDISAAIGLEPRPSSRQVALTPVPNKTAPSPITGKSTSTIDSVKALLDFELEVLEPIDAVSVDSFRKEVERMSECFAGKESETNWRQRETNINKLRKLLRGNIAEYPGDVVWAIKALQDGIVKCICSLRTTLTAQGCFLIKDAMQIYQSYMDPAIEPFLTNLVKVSAGSKKIAVNYAHVTICAMILSTSYSFKYVSHISAVMNDKVAAARALAMVWLNLLFSRHNAHLVTVWQSQGVDTIAESCIEKGLTDSSPVVREASRPAYWSFAQNFPDNARKLLNKLDPVQKKMLLQVPRMNTPPEPSRRSISVTIPSDTALDAEIQARRSVSERVSERISERVSEQVSERLDMSRESQDLDSDVAKLNIQQDLTPDPELQGHNEVEVTPDLVEPAEVVKQGTELLKRAQEDPLVKETLGEVSKLVEATVREANAKKVKSFKADASVAENSEAAPEATSDDATGAIDEAVEEVKEKLDCDPDKLKNRLSTLSEMLSSEDISTLNQGLDCLSYVLRGKSVPEKLSKDLVNVDLPDPDLIGAALQLIFDKVGDEMDTIAPELKDTVAKFVSPDLVAVSLEYIGHAVVIWAAVNFLPAEMVMVVFEVIRPLLDIGNLVDAIFDVVTADSPGESITLICGQILLRLDNVPLTDALKGRVQQVLSLIYRFGDLAEDVSAVISSWIGDDDSSDDDEEKLAKKQSHKDEKVALANTSGSLLPAKPETPEIAVYSDPVIMSHHVSVSYVPASDLNTSKPKLNLHKIASPRRRTNTKWDIGPAQSLPESDEECGKLLELLVSQVDNGTIGKPEFVELALLVSEKQNLPNYHTNVERLERSILKYLEDDKHSENELAAGLLLVRKMLERGQFSTAVERTLVLQCLNRICEREVIAKLHYGAIPETRDRLFELTDLDTHGTILTLVDLYTTGSCRHSRVFALQSLRKLVPQAEQVPPPLGEVVHAALSDDDVYIRKEAYPVLLRIHQKSEKTAELLKARMSSGQRRLYEFYAGTA</sequence>
<evidence type="ECO:0000256" key="7">
    <source>
        <dbReference type="SAM" id="MobiDB-lite"/>
    </source>
</evidence>
<comment type="subcellular location">
    <subcellularLocation>
        <location evidence="1">Cytoplasm</location>
        <location evidence="1">Cytoskeleton</location>
        <location evidence="1">Spindle</location>
    </subcellularLocation>
</comment>
<dbReference type="AlphaFoldDB" id="A0A2T0FG12"/>
<dbReference type="RefSeq" id="XP_024663877.1">
    <property type="nucleotide sequence ID" value="XM_024808109.1"/>
</dbReference>
<protein>
    <recommendedName>
        <fullName evidence="3">Protein STU1</fullName>
    </recommendedName>
</protein>
<dbReference type="InterPro" id="IPR011989">
    <property type="entry name" value="ARM-like"/>
</dbReference>
<evidence type="ECO:0000256" key="2">
    <source>
        <dbReference type="ARBA" id="ARBA00009549"/>
    </source>
</evidence>